<gene>
    <name evidence="1" type="ORF">ACKI1S_16540</name>
</gene>
<proteinExistence type="predicted"/>
<name>A0ABW9IIE0_STRGJ</name>
<comment type="caution">
    <text evidence="1">The sequence shown here is derived from an EMBL/GenBank/DDBJ whole genome shotgun (WGS) entry which is preliminary data.</text>
</comment>
<evidence type="ECO:0000313" key="2">
    <source>
        <dbReference type="Proteomes" id="UP001631993"/>
    </source>
</evidence>
<dbReference type="EMBL" id="JBJVNE010000007">
    <property type="protein sequence ID" value="MFM9647742.1"/>
    <property type="molecule type" value="Genomic_DNA"/>
</dbReference>
<organism evidence="1 2">
    <name type="scientific">Streptomyces galilaeus</name>
    <dbReference type="NCBI Taxonomy" id="33899"/>
    <lineage>
        <taxon>Bacteria</taxon>
        <taxon>Bacillati</taxon>
        <taxon>Actinomycetota</taxon>
        <taxon>Actinomycetes</taxon>
        <taxon>Kitasatosporales</taxon>
        <taxon>Streptomycetaceae</taxon>
        <taxon>Streptomyces</taxon>
    </lineage>
</organism>
<evidence type="ECO:0000313" key="1">
    <source>
        <dbReference type="EMBL" id="MFM9647742.1"/>
    </source>
</evidence>
<accession>A0ABW9IIE0</accession>
<sequence>MPALPLPLPLNAICGLACEPTLLPRVRMAIAMIAQEVFAEPPETPGYPMRWNLSKTVLSPTESQAAQMMVAIVASPPMLVAAAAAAAGGATDSVAMAAAITDDQILDAIRRGWNAVSGVGPTYAQTRQAEQEET</sequence>
<protein>
    <submittedName>
        <fullName evidence="1">Uncharacterized protein</fullName>
    </submittedName>
</protein>
<reference evidence="1 2" key="1">
    <citation type="submission" date="2024-12" db="EMBL/GenBank/DDBJ databases">
        <title>Forecasting of Potato common scab and diversities of Pathogenic streptomyces spp. in china.</title>
        <authorList>
            <person name="Handique U."/>
            <person name="Wu J."/>
        </authorList>
    </citation>
    <scope>NUCLEOTIDE SEQUENCE [LARGE SCALE GENOMIC DNA]</scope>
    <source>
        <strain evidence="1 2">ZRIMU1585</strain>
    </source>
</reference>
<dbReference type="RefSeq" id="WP_409097594.1">
    <property type="nucleotide sequence ID" value="NZ_JBJVNE010000007.1"/>
</dbReference>
<dbReference type="Proteomes" id="UP001631993">
    <property type="component" value="Unassembled WGS sequence"/>
</dbReference>
<keyword evidence="2" id="KW-1185">Reference proteome</keyword>